<feature type="transmembrane region" description="Helical" evidence="6">
    <location>
        <begin position="152"/>
        <end position="176"/>
    </location>
</feature>
<feature type="transmembrane region" description="Helical" evidence="6">
    <location>
        <begin position="364"/>
        <end position="383"/>
    </location>
</feature>
<feature type="transmembrane region" description="Helical" evidence="6">
    <location>
        <begin position="389"/>
        <end position="407"/>
    </location>
</feature>
<dbReference type="Pfam" id="PF01943">
    <property type="entry name" value="Polysacc_synt"/>
    <property type="match status" value="1"/>
</dbReference>
<feature type="transmembrane region" description="Helical" evidence="6">
    <location>
        <begin position="12"/>
        <end position="34"/>
    </location>
</feature>
<feature type="transmembrane region" description="Helical" evidence="6">
    <location>
        <begin position="419"/>
        <end position="438"/>
    </location>
</feature>
<name>A0ABP8GBN4_9BACT</name>
<protein>
    <submittedName>
        <fullName evidence="7">Polysaccharide biosynthesis C-terminal domain-containing protein</fullName>
    </submittedName>
</protein>
<sequence length="499" mass="53506">MLKHFKQLAGDSLIYGLSSVIAGLISLFLVPVYARIFTPADYGIVNLVNVTFFLLTILVVFGLDAAVAVWFWEHPEEQERRSTFASWFWFQLGAAGLFGALIFLSAPLLSRAVLSRPDLGYLFRIMAVNLPFVTTHRLLINWYKYGRKPVPTVIFTLLVSLTMIGASIVLVAWLRIGVSGVFWAQLLSSVLGAAIVLARMGSWLSVRHFSRERLRAMLRFSAPLVPAALSFWALGNAGSYALEHLSAQRTTEVGLYQIGVTFAGLVNIIVMAFNQAWAPFALSIARQPDHRQVYAQVFLVYITAGSVAAAGLWIFAPEVLRLFTTAPYYPAAGVVGILGCNVFLMGIANITTIGCNLARTNKPYAHAVGIASVLTVALYFALVPPLGRAGAAWATLAGSVALNIYIARAAQRLYPVPYNWTRAGGLLAVAAGAVLLAAPGVNGLEGTGLLAAKMAIFALLIAAAGLLNRGTLRRLAAAFRARRATGNPAAEPASAATDP</sequence>
<feature type="transmembrane region" description="Helical" evidence="6">
    <location>
        <begin position="182"/>
        <end position="204"/>
    </location>
</feature>
<dbReference type="PANTHER" id="PTHR30250:SF11">
    <property type="entry name" value="O-ANTIGEN TRANSPORTER-RELATED"/>
    <property type="match status" value="1"/>
</dbReference>
<evidence type="ECO:0000256" key="5">
    <source>
        <dbReference type="ARBA" id="ARBA00023136"/>
    </source>
</evidence>
<proteinExistence type="predicted"/>
<dbReference type="InterPro" id="IPR050833">
    <property type="entry name" value="Poly_Biosynth_Transport"/>
</dbReference>
<accession>A0ABP8GBN4</accession>
<dbReference type="PANTHER" id="PTHR30250">
    <property type="entry name" value="PST FAMILY PREDICTED COLANIC ACID TRANSPORTER"/>
    <property type="match status" value="1"/>
</dbReference>
<feature type="transmembrane region" description="Helical" evidence="6">
    <location>
        <begin position="121"/>
        <end position="140"/>
    </location>
</feature>
<gene>
    <name evidence="7" type="ORF">GCM10023184_07080</name>
</gene>
<dbReference type="EMBL" id="BAABGY010000002">
    <property type="protein sequence ID" value="GAA4321363.1"/>
    <property type="molecule type" value="Genomic_DNA"/>
</dbReference>
<feature type="transmembrane region" description="Helical" evidence="6">
    <location>
        <begin position="46"/>
        <end position="72"/>
    </location>
</feature>
<comment type="caution">
    <text evidence="7">The sequence shown here is derived from an EMBL/GenBank/DDBJ whole genome shotgun (WGS) entry which is preliminary data.</text>
</comment>
<organism evidence="7 8">
    <name type="scientific">Flaviaesturariibacter amylovorans</name>
    <dbReference type="NCBI Taxonomy" id="1084520"/>
    <lineage>
        <taxon>Bacteria</taxon>
        <taxon>Pseudomonadati</taxon>
        <taxon>Bacteroidota</taxon>
        <taxon>Chitinophagia</taxon>
        <taxon>Chitinophagales</taxon>
        <taxon>Chitinophagaceae</taxon>
        <taxon>Flaviaestuariibacter</taxon>
    </lineage>
</organism>
<evidence type="ECO:0000256" key="4">
    <source>
        <dbReference type="ARBA" id="ARBA00022989"/>
    </source>
</evidence>
<feature type="transmembrane region" description="Helical" evidence="6">
    <location>
        <begin position="216"/>
        <end position="234"/>
    </location>
</feature>
<evidence type="ECO:0000313" key="7">
    <source>
        <dbReference type="EMBL" id="GAA4321363.1"/>
    </source>
</evidence>
<evidence type="ECO:0000256" key="2">
    <source>
        <dbReference type="ARBA" id="ARBA00022475"/>
    </source>
</evidence>
<keyword evidence="2" id="KW-1003">Cell membrane</keyword>
<dbReference type="InterPro" id="IPR002797">
    <property type="entry name" value="Polysacc_synth"/>
</dbReference>
<feature type="transmembrane region" description="Helical" evidence="6">
    <location>
        <begin position="328"/>
        <end position="352"/>
    </location>
</feature>
<feature type="transmembrane region" description="Helical" evidence="6">
    <location>
        <begin position="84"/>
        <end position="109"/>
    </location>
</feature>
<evidence type="ECO:0000313" key="8">
    <source>
        <dbReference type="Proteomes" id="UP001501725"/>
    </source>
</evidence>
<keyword evidence="8" id="KW-1185">Reference proteome</keyword>
<keyword evidence="3 6" id="KW-0812">Transmembrane</keyword>
<feature type="transmembrane region" description="Helical" evidence="6">
    <location>
        <begin position="293"/>
        <end position="316"/>
    </location>
</feature>
<comment type="subcellular location">
    <subcellularLocation>
        <location evidence="1">Cell membrane</location>
        <topology evidence="1">Multi-pass membrane protein</topology>
    </subcellularLocation>
</comment>
<dbReference type="RefSeq" id="WP_345253440.1">
    <property type="nucleotide sequence ID" value="NZ_BAABGY010000002.1"/>
</dbReference>
<evidence type="ECO:0000256" key="1">
    <source>
        <dbReference type="ARBA" id="ARBA00004651"/>
    </source>
</evidence>
<keyword evidence="4 6" id="KW-1133">Transmembrane helix</keyword>
<feature type="transmembrane region" description="Helical" evidence="6">
    <location>
        <begin position="254"/>
        <end position="273"/>
    </location>
</feature>
<reference evidence="8" key="1">
    <citation type="journal article" date="2019" name="Int. J. Syst. Evol. Microbiol.">
        <title>The Global Catalogue of Microorganisms (GCM) 10K type strain sequencing project: providing services to taxonomists for standard genome sequencing and annotation.</title>
        <authorList>
            <consortium name="The Broad Institute Genomics Platform"/>
            <consortium name="The Broad Institute Genome Sequencing Center for Infectious Disease"/>
            <person name="Wu L."/>
            <person name="Ma J."/>
        </authorList>
    </citation>
    <scope>NUCLEOTIDE SEQUENCE [LARGE SCALE GENOMIC DNA]</scope>
    <source>
        <strain evidence="8">JCM 17919</strain>
    </source>
</reference>
<feature type="transmembrane region" description="Helical" evidence="6">
    <location>
        <begin position="450"/>
        <end position="467"/>
    </location>
</feature>
<keyword evidence="5 6" id="KW-0472">Membrane</keyword>
<evidence type="ECO:0000256" key="3">
    <source>
        <dbReference type="ARBA" id="ARBA00022692"/>
    </source>
</evidence>
<dbReference type="Proteomes" id="UP001501725">
    <property type="component" value="Unassembled WGS sequence"/>
</dbReference>
<evidence type="ECO:0000256" key="6">
    <source>
        <dbReference type="SAM" id="Phobius"/>
    </source>
</evidence>